<dbReference type="InterPro" id="IPR019052">
    <property type="entry name" value="DUF2383"/>
</dbReference>
<dbReference type="NCBIfam" id="TIGR02284">
    <property type="entry name" value="PA2169 family four-helix-bundle protein"/>
    <property type="match status" value="1"/>
</dbReference>
<dbReference type="InterPro" id="IPR009078">
    <property type="entry name" value="Ferritin-like_SF"/>
</dbReference>
<dbReference type="InterPro" id="IPR012347">
    <property type="entry name" value="Ferritin-like"/>
</dbReference>
<dbReference type="Pfam" id="PF09537">
    <property type="entry name" value="DUF2383"/>
    <property type="match status" value="1"/>
</dbReference>
<evidence type="ECO:0000259" key="1">
    <source>
        <dbReference type="Pfam" id="PF09537"/>
    </source>
</evidence>
<dbReference type="OrthoDB" id="282393at2"/>
<comment type="caution">
    <text evidence="2">The sequence shown here is derived from an EMBL/GenBank/DDBJ whole genome shotgun (WGS) entry which is preliminary data.</text>
</comment>
<keyword evidence="3" id="KW-1185">Reference proteome</keyword>
<organism evidence="2 3">
    <name type="scientific">Cupriavidus gilardii J11</name>
    <dbReference type="NCBI Taxonomy" id="936133"/>
    <lineage>
        <taxon>Bacteria</taxon>
        <taxon>Pseudomonadati</taxon>
        <taxon>Pseudomonadota</taxon>
        <taxon>Betaproteobacteria</taxon>
        <taxon>Burkholderiales</taxon>
        <taxon>Burkholderiaceae</taxon>
        <taxon>Cupriavidus</taxon>
    </lineage>
</organism>
<dbReference type="SUPFAM" id="SSF47240">
    <property type="entry name" value="Ferritin-like"/>
    <property type="match status" value="1"/>
</dbReference>
<dbReference type="EMBL" id="VLJN01000011">
    <property type="protein sequence ID" value="TWG87051.1"/>
    <property type="molecule type" value="Genomic_DNA"/>
</dbReference>
<feature type="domain" description="DUF2383" evidence="1">
    <location>
        <begin position="6"/>
        <end position="113"/>
    </location>
</feature>
<reference evidence="2 3" key="1">
    <citation type="submission" date="2019-07" db="EMBL/GenBank/DDBJ databases">
        <title>Genome sequencing of lignin-degrading bacterial isolates.</title>
        <authorList>
            <person name="Gladden J."/>
        </authorList>
    </citation>
    <scope>NUCLEOTIDE SEQUENCE [LARGE SCALE GENOMIC DNA]</scope>
    <source>
        <strain evidence="2 3">J11</strain>
    </source>
</reference>
<dbReference type="InterPro" id="IPR016920">
    <property type="entry name" value="UCP029477"/>
</dbReference>
<evidence type="ECO:0000313" key="3">
    <source>
        <dbReference type="Proteomes" id="UP000318141"/>
    </source>
</evidence>
<protein>
    <submittedName>
        <fullName evidence="2">Uncharacterized protein (TIGR02284 family)</fullName>
    </submittedName>
</protein>
<evidence type="ECO:0000313" key="2">
    <source>
        <dbReference type="EMBL" id="TWG87051.1"/>
    </source>
</evidence>
<dbReference type="PIRSF" id="PIRSF029477">
    <property type="entry name" value="UCP029477"/>
    <property type="match status" value="1"/>
</dbReference>
<dbReference type="AlphaFoldDB" id="A0A562BPG6"/>
<dbReference type="Gene3D" id="1.20.1260.10">
    <property type="match status" value="1"/>
</dbReference>
<accession>A0A562BPG6</accession>
<dbReference type="InterPro" id="IPR011971">
    <property type="entry name" value="CHP02284"/>
</dbReference>
<sequence>MADKNISVLNDLIEVSRDGEQGFLKAAEDAKNPELKELFTSRANEISAAVRELQAQVIALGGRPEEGGSVAGALHRGWVSLRSAVADRDDLAILEETERGEDVAKKKYADALQNDELSFEVRALVERQYQGVLRNHDLVRDLRNRYRSGGSV</sequence>
<name>A0A562BPG6_9BURK</name>
<proteinExistence type="predicted"/>
<dbReference type="Proteomes" id="UP000318141">
    <property type="component" value="Unassembled WGS sequence"/>
</dbReference>
<gene>
    <name evidence="2" type="ORF">L602_001900000540</name>
</gene>